<dbReference type="EMBL" id="JAVFHQ010000011">
    <property type="protein sequence ID" value="KAK4547256.1"/>
    <property type="molecule type" value="Genomic_DNA"/>
</dbReference>
<evidence type="ECO:0000313" key="1">
    <source>
        <dbReference type="EMBL" id="KAK4547256.1"/>
    </source>
</evidence>
<protein>
    <submittedName>
        <fullName evidence="1">Uncharacterized protein</fullName>
    </submittedName>
</protein>
<name>A0AAV9JPA0_9PEZI</name>
<evidence type="ECO:0000313" key="2">
    <source>
        <dbReference type="Proteomes" id="UP001324427"/>
    </source>
</evidence>
<dbReference type="AlphaFoldDB" id="A0AAV9JPA0"/>
<accession>A0AAV9JPA0</accession>
<sequence>MGPVVQDRRPSVAKLESEKAREVCKRAVEEAAEEYNDELKANKSAGTVNRA</sequence>
<reference evidence="1 2" key="1">
    <citation type="submission" date="2021-11" db="EMBL/GenBank/DDBJ databases">
        <title>Black yeast isolated from Biological Soil Crust.</title>
        <authorList>
            <person name="Kurbessoian T."/>
        </authorList>
    </citation>
    <scope>NUCLEOTIDE SEQUENCE [LARGE SCALE GENOMIC DNA]</scope>
    <source>
        <strain evidence="1 2">CCFEE 5522</strain>
    </source>
</reference>
<proteinExistence type="predicted"/>
<organism evidence="1 2">
    <name type="scientific">Oleoguttula mirabilis</name>
    <dbReference type="NCBI Taxonomy" id="1507867"/>
    <lineage>
        <taxon>Eukaryota</taxon>
        <taxon>Fungi</taxon>
        <taxon>Dikarya</taxon>
        <taxon>Ascomycota</taxon>
        <taxon>Pezizomycotina</taxon>
        <taxon>Dothideomycetes</taxon>
        <taxon>Dothideomycetidae</taxon>
        <taxon>Mycosphaerellales</taxon>
        <taxon>Teratosphaeriaceae</taxon>
        <taxon>Oleoguttula</taxon>
    </lineage>
</organism>
<dbReference type="Proteomes" id="UP001324427">
    <property type="component" value="Unassembled WGS sequence"/>
</dbReference>
<keyword evidence="2" id="KW-1185">Reference proteome</keyword>
<gene>
    <name evidence="1" type="ORF">LTR36_000911</name>
</gene>
<comment type="caution">
    <text evidence="1">The sequence shown here is derived from an EMBL/GenBank/DDBJ whole genome shotgun (WGS) entry which is preliminary data.</text>
</comment>